<name>A0A6G8F2V8_9PROT</name>
<feature type="chain" id="PRO_5026049205" description="Sel1 repeat family protein" evidence="1">
    <location>
        <begin position="21"/>
        <end position="387"/>
    </location>
</feature>
<sequence length="387" mass="42982">MTKYIFILILSALAALPAFAANDPSLIDLFGEEEVKQSAKEQAVKETSREKASSADEKVKVDDEGMFSFLNFSFLRNKDKAKEFTRKADEPQESYEERMLRLADNGDADACLTLGYMYLYGENGLPQDSEKAFKYYTLAADQGDKIALNNLGSLYYSGIGTQKSVVKAVKLFEEAARLGNNEAAVNLAFVYLTSSNGGNGNLRSTVVRLFNQAAEGGNITAQYMMGMIYYNGYGLTKNDDRAFQYLKKAASQYDEAQYQLALRYMNAEGTPRNYGNAVNNLNKAAKQGHIPSMLWLGDILAAGTSYPKNEYLAYVWYNIASVYDAASASGKRDMLEKKLKIEEVLQAQAAAESYKAQPTEITNYVHQTFGVNLADYVTEKQPARPNK</sequence>
<dbReference type="InterPro" id="IPR011990">
    <property type="entry name" value="TPR-like_helical_dom_sf"/>
</dbReference>
<keyword evidence="1" id="KW-0732">Signal</keyword>
<accession>A0A6G8F2V8</accession>
<organism evidence="2">
    <name type="scientific">uncultured Alphaproteobacteria bacterium</name>
    <dbReference type="NCBI Taxonomy" id="91750"/>
    <lineage>
        <taxon>Bacteria</taxon>
        <taxon>Pseudomonadati</taxon>
        <taxon>Pseudomonadota</taxon>
        <taxon>Alphaproteobacteria</taxon>
        <taxon>environmental samples</taxon>
    </lineage>
</organism>
<evidence type="ECO:0008006" key="3">
    <source>
        <dbReference type="Google" id="ProtNLM"/>
    </source>
</evidence>
<dbReference type="InterPro" id="IPR006597">
    <property type="entry name" value="Sel1-like"/>
</dbReference>
<dbReference type="AlphaFoldDB" id="A0A6G8F2V8"/>
<evidence type="ECO:0000313" key="2">
    <source>
        <dbReference type="EMBL" id="QIM10619.1"/>
    </source>
</evidence>
<protein>
    <recommendedName>
        <fullName evidence="3">Sel1 repeat family protein</fullName>
    </recommendedName>
</protein>
<dbReference type="PANTHER" id="PTHR11102:SF160">
    <property type="entry name" value="ERAD-ASSOCIATED E3 UBIQUITIN-PROTEIN LIGASE COMPONENT HRD3"/>
    <property type="match status" value="1"/>
</dbReference>
<dbReference type="SMART" id="SM00671">
    <property type="entry name" value="SEL1"/>
    <property type="match status" value="6"/>
</dbReference>
<dbReference type="SUPFAM" id="SSF81901">
    <property type="entry name" value="HCP-like"/>
    <property type="match status" value="2"/>
</dbReference>
<dbReference type="InterPro" id="IPR050767">
    <property type="entry name" value="Sel1_AlgK"/>
</dbReference>
<reference evidence="2" key="1">
    <citation type="journal article" date="2020" name="J. ISSAAS">
        <title>Lactobacilli and other gastrointestinal microbiota of Peromyscus leucopus, reservoir host for agents of Lyme disease and other zoonoses in North America.</title>
        <authorList>
            <person name="Milovic A."/>
            <person name="Bassam K."/>
            <person name="Shao H."/>
            <person name="Chatzistamou I."/>
            <person name="Tufts D.M."/>
            <person name="Diuk-Wasser M."/>
            <person name="Barbour A.G."/>
        </authorList>
    </citation>
    <scope>NUCLEOTIDE SEQUENCE</scope>
    <source>
        <strain evidence="2">LL90</strain>
    </source>
</reference>
<dbReference type="Pfam" id="PF08238">
    <property type="entry name" value="Sel1"/>
    <property type="match status" value="5"/>
</dbReference>
<dbReference type="EMBL" id="MN990731">
    <property type="protein sequence ID" value="QIM10619.1"/>
    <property type="molecule type" value="Genomic_DNA"/>
</dbReference>
<dbReference type="PANTHER" id="PTHR11102">
    <property type="entry name" value="SEL-1-LIKE PROTEIN"/>
    <property type="match status" value="1"/>
</dbReference>
<gene>
    <name evidence="2" type="ORF">PlAlph_5110</name>
</gene>
<feature type="signal peptide" evidence="1">
    <location>
        <begin position="1"/>
        <end position="20"/>
    </location>
</feature>
<dbReference type="Gene3D" id="1.25.40.10">
    <property type="entry name" value="Tetratricopeptide repeat domain"/>
    <property type="match status" value="2"/>
</dbReference>
<proteinExistence type="predicted"/>
<evidence type="ECO:0000256" key="1">
    <source>
        <dbReference type="SAM" id="SignalP"/>
    </source>
</evidence>